<dbReference type="AlphaFoldDB" id="A0AA97JSR0"/>
<protein>
    <recommendedName>
        <fullName evidence="3">Calpastatin</fullName>
    </recommendedName>
    <alternativeName>
        <fullName evidence="11">Calpain inhibitor</fullName>
    </alternativeName>
</protein>
<feature type="compositionally biased region" description="Low complexity" evidence="12">
    <location>
        <begin position="50"/>
        <end position="76"/>
    </location>
</feature>
<evidence type="ECO:0000256" key="6">
    <source>
        <dbReference type="ARBA" id="ARBA00022690"/>
    </source>
</evidence>
<keyword evidence="8" id="KW-0677">Repeat</keyword>
<keyword evidence="4" id="KW-1017">Isopeptide bond</keyword>
<evidence type="ECO:0000256" key="7">
    <source>
        <dbReference type="ARBA" id="ARBA00022704"/>
    </source>
</evidence>
<evidence type="ECO:0000256" key="4">
    <source>
        <dbReference type="ARBA" id="ARBA00022499"/>
    </source>
</evidence>
<feature type="compositionally biased region" description="Basic and acidic residues" evidence="12">
    <location>
        <begin position="470"/>
        <end position="482"/>
    </location>
</feature>
<name>A0AA97JSR0_EUBMA</name>
<proteinExistence type="inferred from homology"/>
<feature type="compositionally biased region" description="Basic and acidic residues" evidence="12">
    <location>
        <begin position="402"/>
        <end position="420"/>
    </location>
</feature>
<feature type="compositionally biased region" description="Basic and acidic residues" evidence="12">
    <location>
        <begin position="164"/>
        <end position="183"/>
    </location>
</feature>
<feature type="compositionally biased region" description="Low complexity" evidence="12">
    <location>
        <begin position="541"/>
        <end position="553"/>
    </location>
</feature>
<dbReference type="Proteomes" id="UP001190640">
    <property type="component" value="Chromosome 8"/>
</dbReference>
<organism evidence="13 14">
    <name type="scientific">Eublepharis macularius</name>
    <name type="common">Leopard gecko</name>
    <name type="synonym">Cyrtodactylus macularius</name>
    <dbReference type="NCBI Taxonomy" id="481883"/>
    <lineage>
        <taxon>Eukaryota</taxon>
        <taxon>Metazoa</taxon>
        <taxon>Chordata</taxon>
        <taxon>Craniata</taxon>
        <taxon>Vertebrata</taxon>
        <taxon>Euteleostomi</taxon>
        <taxon>Lepidosauria</taxon>
        <taxon>Squamata</taxon>
        <taxon>Bifurcata</taxon>
        <taxon>Gekkota</taxon>
        <taxon>Eublepharidae</taxon>
        <taxon>Eublepharinae</taxon>
        <taxon>Eublepharis</taxon>
    </lineage>
</organism>
<dbReference type="KEGG" id="emc:129334373"/>
<evidence type="ECO:0000256" key="1">
    <source>
        <dbReference type="ARBA" id="ARBA00002637"/>
    </source>
</evidence>
<keyword evidence="6" id="KW-0646">Protease inhibitor</keyword>
<feature type="region of interest" description="Disordered" evidence="12">
    <location>
        <begin position="204"/>
        <end position="261"/>
    </location>
</feature>
<keyword evidence="13" id="KW-1185">Reference proteome</keyword>
<feature type="compositionally biased region" description="Basic and acidic residues" evidence="12">
    <location>
        <begin position="329"/>
        <end position="341"/>
    </location>
</feature>
<evidence type="ECO:0000313" key="13">
    <source>
        <dbReference type="Proteomes" id="UP001190640"/>
    </source>
</evidence>
<dbReference type="PANTHER" id="PTHR10077:SF0">
    <property type="entry name" value="CALPASTATIN"/>
    <property type="match status" value="1"/>
</dbReference>
<feature type="compositionally biased region" description="Basic and acidic residues" evidence="12">
    <location>
        <begin position="554"/>
        <end position="563"/>
    </location>
</feature>
<keyword evidence="9" id="KW-0832">Ubl conjugation</keyword>
<dbReference type="InterPro" id="IPR001259">
    <property type="entry name" value="Prot_inh_calpain"/>
</dbReference>
<keyword evidence="10" id="KW-0007">Acetylation</keyword>
<feature type="compositionally biased region" description="Basic and acidic residues" evidence="12">
    <location>
        <begin position="27"/>
        <end position="39"/>
    </location>
</feature>
<feature type="compositionally biased region" description="Basic residues" evidence="12">
    <location>
        <begin position="1"/>
        <end position="15"/>
    </location>
</feature>
<dbReference type="InterPro" id="IPR026998">
    <property type="entry name" value="Calpastatin"/>
</dbReference>
<evidence type="ECO:0000256" key="10">
    <source>
        <dbReference type="ARBA" id="ARBA00022990"/>
    </source>
</evidence>
<feature type="compositionally biased region" description="Basic and acidic residues" evidence="12">
    <location>
        <begin position="639"/>
        <end position="659"/>
    </location>
</feature>
<dbReference type="PANTHER" id="PTHR10077">
    <property type="entry name" value="CALPASTATIN"/>
    <property type="match status" value="1"/>
</dbReference>
<feature type="compositionally biased region" description="Polar residues" evidence="12">
    <location>
        <begin position="79"/>
        <end position="91"/>
    </location>
</feature>
<evidence type="ECO:0000256" key="5">
    <source>
        <dbReference type="ARBA" id="ARBA00022553"/>
    </source>
</evidence>
<evidence type="ECO:0000313" key="14">
    <source>
        <dbReference type="RefSeq" id="XP_054842429.1"/>
    </source>
</evidence>
<feature type="compositionally biased region" description="Basic and acidic residues" evidence="12">
    <location>
        <begin position="738"/>
        <end position="808"/>
    </location>
</feature>
<feature type="compositionally biased region" description="Basic and acidic residues" evidence="12">
    <location>
        <begin position="122"/>
        <end position="133"/>
    </location>
</feature>
<dbReference type="GO" id="GO:0010859">
    <property type="term" value="F:calcium-dependent cysteine-type endopeptidase inhibitor activity"/>
    <property type="evidence" value="ECO:0007669"/>
    <property type="project" value="TreeGrafter"/>
</dbReference>
<feature type="compositionally biased region" description="Polar residues" evidence="12">
    <location>
        <begin position="565"/>
        <end position="577"/>
    </location>
</feature>
<feature type="region of interest" description="Disordered" evidence="12">
    <location>
        <begin position="273"/>
        <end position="876"/>
    </location>
</feature>
<feature type="compositionally biased region" description="Polar residues" evidence="12">
    <location>
        <begin position="501"/>
        <end position="519"/>
    </location>
</feature>
<keyword evidence="7" id="KW-0789">Thiol protease inhibitor</keyword>
<evidence type="ECO:0000256" key="2">
    <source>
        <dbReference type="ARBA" id="ARBA00009487"/>
    </source>
</evidence>
<dbReference type="GeneID" id="129334373"/>
<dbReference type="GO" id="GO:0005737">
    <property type="term" value="C:cytoplasm"/>
    <property type="evidence" value="ECO:0007669"/>
    <property type="project" value="TreeGrafter"/>
</dbReference>
<feature type="compositionally biased region" description="Polar residues" evidence="12">
    <location>
        <begin position="348"/>
        <end position="358"/>
    </location>
</feature>
<feature type="compositionally biased region" description="Basic and acidic residues" evidence="12">
    <location>
        <begin position="431"/>
        <end position="450"/>
    </location>
</feature>
<evidence type="ECO:0000256" key="11">
    <source>
        <dbReference type="ARBA" id="ARBA00033013"/>
    </source>
</evidence>
<feature type="compositionally biased region" description="Basic and acidic residues" evidence="12">
    <location>
        <begin position="848"/>
        <end position="876"/>
    </location>
</feature>
<feature type="compositionally biased region" description="Basic and acidic residues" evidence="12">
    <location>
        <begin position="601"/>
        <end position="627"/>
    </location>
</feature>
<feature type="compositionally biased region" description="Basic residues" evidence="12">
    <location>
        <begin position="94"/>
        <end position="104"/>
    </location>
</feature>
<reference evidence="14" key="1">
    <citation type="submission" date="2025-08" db="UniProtKB">
        <authorList>
            <consortium name="RefSeq"/>
        </authorList>
    </citation>
    <scope>IDENTIFICATION</scope>
    <source>
        <tissue evidence="14">Blood</tissue>
    </source>
</reference>
<dbReference type="Pfam" id="PF00748">
    <property type="entry name" value="Calpain_inhib"/>
    <property type="match status" value="3"/>
</dbReference>
<accession>A0AA97JSR0</accession>
<feature type="compositionally biased region" description="Low complexity" evidence="12">
    <location>
        <begin position="692"/>
        <end position="719"/>
    </location>
</feature>
<evidence type="ECO:0000256" key="8">
    <source>
        <dbReference type="ARBA" id="ARBA00022737"/>
    </source>
</evidence>
<gene>
    <name evidence="14" type="primary">CAST</name>
</gene>
<feature type="region of interest" description="Disordered" evidence="12">
    <location>
        <begin position="1"/>
        <end position="191"/>
    </location>
</feature>
<evidence type="ECO:0000256" key="9">
    <source>
        <dbReference type="ARBA" id="ARBA00022843"/>
    </source>
</evidence>
<evidence type="ECO:0000256" key="3">
    <source>
        <dbReference type="ARBA" id="ARBA00017619"/>
    </source>
</evidence>
<dbReference type="RefSeq" id="XP_054842429.1">
    <property type="nucleotide sequence ID" value="XM_054986454.1"/>
</dbReference>
<sequence>MSQPTKGKKSAKASRTHGDKNAGGASGDKKGTEAAEKKPSSAGITESPKTHTSGTPSTSKTKPPSTAATKTPAMKPSETKASSSHQQTSGLESHKRKRNKKQSKAKMEPEKAAQLSKPPDSQTKHPSEDKQRDPGGTQNPSKPSVVAEPKQPSTEKATAGQVDKSTKETSVEEPKAKSDDKSLSSKAAVAAATTAGAVAAGGLTSATVESKEKKMAVTTPAAASTESKPSEKSALDELIDTLGGPEENEPPSPAYTGPHVLDPMSSLYIEELGKRESTIPPEYRKLLEGDGKVVPPPVTEGEAQPTMTDDDLADALSSDFTCSAASSAGEKKDTPKEKPAGDNDLVQALSTNLVSSSAPPKEKKPKLEEEEISGSALDALVDALGLPEPEPEVDLSSIVEVEEPKAKEKKEKKAGERDDTIPPEYRLQPALDKDGKPLLPKPEEKPKPISESELADEFSKDFVCPAPPAEKSEPSKPIDVSKKPAAAEPPKVPKEKVDSSAAGSPVQSLAVSAVSTPSSAEPKKPPKEEVIPTTSVSSVQSSAPLATSPPSSAEPKKPPKEEVIPTTSVSSVQSSAPLATAPNAHIPDEALEALSGSLGGKEPDLEEKKPAVDKLKEKTKQKEYEKLGEDEETIPPDYRLIEAKGKDGKPLLPKPEDKSQPMSESELFDALSEGFSCSSAPTSKALPQKLTAASKSSTEEVVSSASASAVHSSAPPATVGPGGKELDDAADLLADSLGQREPDPDENKPVVDKVKEKAKSEHKDKLGERDDTIPPEYRHLLDSDEKGKPIKPTGKDGKKPKEQKKPADDSAAIDALSGDFDDCGKAPVSQQPPTKNEKAQDTATAKSVTKDEKKPKASKKAKEQSSGAKSEKQKKN</sequence>
<feature type="compositionally biased region" description="Basic and acidic residues" evidence="12">
    <location>
        <begin position="521"/>
        <end position="530"/>
    </location>
</feature>
<dbReference type="CTD" id="831"/>
<comment type="function">
    <text evidence="1">Specific inhibition of calpain (calcium-dependent cysteine protease). Plays a key role in postmortem tenderization of meat and have been proposed to be involved in muscle protein degradation in living tissue.</text>
</comment>
<keyword evidence="5" id="KW-0597">Phosphoprotein</keyword>
<comment type="similarity">
    <text evidence="2">Belongs to the protease inhibitor I27 (calpastatin) family.</text>
</comment>
<evidence type="ECO:0000256" key="12">
    <source>
        <dbReference type="SAM" id="MobiDB-lite"/>
    </source>
</evidence>
<feature type="compositionally biased region" description="Basic and acidic residues" evidence="12">
    <location>
        <begin position="273"/>
        <end position="291"/>
    </location>
</feature>